<sequence>MDDAPEVDTNRLGATISMLQEVIRSVESPAVPSSSGGVPSSMTVGGTLALVDMTKVDEVGAQGAVLGGAPGPQIAKDTKGPVQCSSYRRSRSFEELFRAFRTYMTEPKEMLGPSRSEMILCNEWRN</sequence>
<dbReference type="Gramene" id="TKW14551">
    <property type="protein sequence ID" value="TKW14551"/>
    <property type="gene ID" value="SEVIR_5G176450v2"/>
</dbReference>
<name>A0A4U6UEN4_SETVI</name>
<dbReference type="AlphaFoldDB" id="A0A4U6UEN4"/>
<gene>
    <name evidence="1" type="ORF">SEVIR_5G176450v2</name>
</gene>
<organism evidence="1 2">
    <name type="scientific">Setaria viridis</name>
    <name type="common">Green bristlegrass</name>
    <name type="synonym">Setaria italica subsp. viridis</name>
    <dbReference type="NCBI Taxonomy" id="4556"/>
    <lineage>
        <taxon>Eukaryota</taxon>
        <taxon>Viridiplantae</taxon>
        <taxon>Streptophyta</taxon>
        <taxon>Embryophyta</taxon>
        <taxon>Tracheophyta</taxon>
        <taxon>Spermatophyta</taxon>
        <taxon>Magnoliopsida</taxon>
        <taxon>Liliopsida</taxon>
        <taxon>Poales</taxon>
        <taxon>Poaceae</taxon>
        <taxon>PACMAD clade</taxon>
        <taxon>Panicoideae</taxon>
        <taxon>Panicodae</taxon>
        <taxon>Paniceae</taxon>
        <taxon>Cenchrinae</taxon>
        <taxon>Setaria</taxon>
    </lineage>
</organism>
<evidence type="ECO:0000313" key="1">
    <source>
        <dbReference type="EMBL" id="TKW14551.1"/>
    </source>
</evidence>
<keyword evidence="2" id="KW-1185">Reference proteome</keyword>
<proteinExistence type="predicted"/>
<reference evidence="1" key="1">
    <citation type="submission" date="2019-03" db="EMBL/GenBank/DDBJ databases">
        <title>WGS assembly of Setaria viridis.</title>
        <authorList>
            <person name="Huang P."/>
            <person name="Jenkins J."/>
            <person name="Grimwood J."/>
            <person name="Barry K."/>
            <person name="Healey A."/>
            <person name="Mamidi S."/>
            <person name="Sreedasyam A."/>
            <person name="Shu S."/>
            <person name="Feldman M."/>
            <person name="Wu J."/>
            <person name="Yu Y."/>
            <person name="Chen C."/>
            <person name="Johnson J."/>
            <person name="Rokhsar D."/>
            <person name="Baxter I."/>
            <person name="Schmutz J."/>
            <person name="Brutnell T."/>
            <person name="Kellogg E."/>
        </authorList>
    </citation>
    <scope>NUCLEOTIDE SEQUENCE [LARGE SCALE GENOMIC DNA]</scope>
</reference>
<dbReference type="EMBL" id="CM016556">
    <property type="protein sequence ID" value="TKW14551.1"/>
    <property type="molecule type" value="Genomic_DNA"/>
</dbReference>
<evidence type="ECO:0000313" key="2">
    <source>
        <dbReference type="Proteomes" id="UP000298652"/>
    </source>
</evidence>
<dbReference type="Proteomes" id="UP000298652">
    <property type="component" value="Chromosome 5"/>
</dbReference>
<accession>A0A4U6UEN4</accession>
<protein>
    <submittedName>
        <fullName evidence="1">Uncharacterized protein</fullName>
    </submittedName>
</protein>